<dbReference type="Gene3D" id="3.90.1140.10">
    <property type="entry name" value="Cyclic phosphodiesterase"/>
    <property type="match status" value="1"/>
</dbReference>
<proteinExistence type="predicted"/>
<name>A0A8J6BG53_9EUKA</name>
<accession>A0A8J6BG53</accession>
<dbReference type="PANTHER" id="PTHR40037:SF1">
    <property type="entry name" value="PHOSPHOESTERASE SAOUHSC_00951-RELATED"/>
    <property type="match status" value="1"/>
</dbReference>
<dbReference type="PANTHER" id="PTHR40037">
    <property type="entry name" value="PHOSPHOESTERASE YJCG-RELATED"/>
    <property type="match status" value="1"/>
</dbReference>
<dbReference type="Proteomes" id="UP000717585">
    <property type="component" value="Unassembled WGS sequence"/>
</dbReference>
<organism evidence="1 2">
    <name type="scientific">Carpediemonas membranifera</name>
    <dbReference type="NCBI Taxonomy" id="201153"/>
    <lineage>
        <taxon>Eukaryota</taxon>
        <taxon>Metamonada</taxon>
        <taxon>Carpediemonas-like organisms</taxon>
        <taxon>Carpediemonas</taxon>
    </lineage>
</organism>
<dbReference type="AlphaFoldDB" id="A0A8J6BG53"/>
<comment type="caution">
    <text evidence="1">The sequence shown here is derived from an EMBL/GenBank/DDBJ whole genome shotgun (WGS) entry which is preliminary data.</text>
</comment>
<dbReference type="EMBL" id="JAHDYR010000005">
    <property type="protein sequence ID" value="KAG9396792.1"/>
    <property type="molecule type" value="Genomic_DNA"/>
</dbReference>
<reference evidence="1" key="1">
    <citation type="submission" date="2021-05" db="EMBL/GenBank/DDBJ databases">
        <title>A free-living protist that lacks canonical eukaryotic 1 DNA replication and segregation systems.</title>
        <authorList>
            <person name="Salas-Leiva D.E."/>
            <person name="Tromer E.C."/>
            <person name="Curtis B.A."/>
            <person name="Jerlstrom-Hultqvist J."/>
            <person name="Kolisko M."/>
            <person name="Yi Z."/>
            <person name="Salas-Leiva J.S."/>
            <person name="Gallot-Lavallee L."/>
            <person name="Kops G.J.P.L."/>
            <person name="Archibald J.M."/>
            <person name="Simpson A.G.B."/>
            <person name="Roger A.J."/>
        </authorList>
    </citation>
    <scope>NUCLEOTIDE SEQUENCE</scope>
    <source>
        <strain evidence="1">BICM</strain>
    </source>
</reference>
<dbReference type="InterPro" id="IPR050580">
    <property type="entry name" value="2H_phosphoesterase_YjcG-like"/>
</dbReference>
<evidence type="ECO:0000313" key="1">
    <source>
        <dbReference type="EMBL" id="KAG9396792.1"/>
    </source>
</evidence>
<keyword evidence="1" id="KW-0436">Ligase</keyword>
<gene>
    <name evidence="1" type="ORF">J8273_1835</name>
</gene>
<dbReference type="SUPFAM" id="SSF55144">
    <property type="entry name" value="LigT-like"/>
    <property type="match status" value="1"/>
</dbReference>
<dbReference type="Pfam" id="PF13563">
    <property type="entry name" value="2_5_RNA_ligase2"/>
    <property type="match status" value="1"/>
</dbReference>
<keyword evidence="2" id="KW-1185">Reference proteome</keyword>
<dbReference type="InterPro" id="IPR009097">
    <property type="entry name" value="Cyclic_Pdiesterase"/>
</dbReference>
<protein>
    <submittedName>
        <fullName evidence="1">2'-5' RNA ligase</fullName>
    </submittedName>
</protein>
<evidence type="ECO:0000313" key="2">
    <source>
        <dbReference type="Proteomes" id="UP000717585"/>
    </source>
</evidence>
<sequence>MVDETAPETNRSRYFIALLPNDDDLTFELREMMKSTCRECENPSALSSPPHFTIQKPFTFPDNQKNELYATLEEQTRTWRPFRIDLSGFGTFQGSNVIFIKASEESANWIKKLSASLKWHLKNNLHLRPRDLTHNVSPHITLAKQVKKETLDEVYAGLEDMPFENGWTLDRLCLMRAVGRKRAEDPFEQEPRWVVDKEFVFKCQRYHGKKGKTAAQSATQYVSPQARVEDRYVGYRGFGPPTTVRVRGEKGPGW</sequence>
<dbReference type="GO" id="GO:0016874">
    <property type="term" value="F:ligase activity"/>
    <property type="evidence" value="ECO:0007669"/>
    <property type="project" value="UniProtKB-KW"/>
</dbReference>